<evidence type="ECO:0000313" key="2">
    <source>
        <dbReference type="EMBL" id="TQM79735.1"/>
    </source>
</evidence>
<dbReference type="OrthoDB" id="9777638at2"/>
<protein>
    <submittedName>
        <fullName evidence="2">Uncharacterized protein</fullName>
    </submittedName>
</protein>
<dbReference type="EMBL" id="VFPP01000001">
    <property type="protein sequence ID" value="TQM79735.1"/>
    <property type="molecule type" value="Genomic_DNA"/>
</dbReference>
<evidence type="ECO:0000313" key="3">
    <source>
        <dbReference type="Proteomes" id="UP000316628"/>
    </source>
</evidence>
<proteinExistence type="predicted"/>
<keyword evidence="3" id="KW-1185">Reference proteome</keyword>
<accession>A0A543JA78</accession>
<organism evidence="2 3">
    <name type="scientific">Saccharothrix saharensis</name>
    <dbReference type="NCBI Taxonomy" id="571190"/>
    <lineage>
        <taxon>Bacteria</taxon>
        <taxon>Bacillati</taxon>
        <taxon>Actinomycetota</taxon>
        <taxon>Actinomycetes</taxon>
        <taxon>Pseudonocardiales</taxon>
        <taxon>Pseudonocardiaceae</taxon>
        <taxon>Saccharothrix</taxon>
    </lineage>
</organism>
<name>A0A543JA78_9PSEU</name>
<comment type="caution">
    <text evidence="2">The sequence shown here is derived from an EMBL/GenBank/DDBJ whole genome shotgun (WGS) entry which is preliminary data.</text>
</comment>
<dbReference type="RefSeq" id="WP_141977231.1">
    <property type="nucleotide sequence ID" value="NZ_VFPP01000001.1"/>
</dbReference>
<dbReference type="Proteomes" id="UP000316628">
    <property type="component" value="Unassembled WGS sequence"/>
</dbReference>
<reference evidence="2 3" key="1">
    <citation type="submission" date="2019-06" db="EMBL/GenBank/DDBJ databases">
        <title>Sequencing the genomes of 1000 actinobacteria strains.</title>
        <authorList>
            <person name="Klenk H.-P."/>
        </authorList>
    </citation>
    <scope>NUCLEOTIDE SEQUENCE [LARGE SCALE GENOMIC DNA]</scope>
    <source>
        <strain evidence="2 3">DSM 45456</strain>
    </source>
</reference>
<feature type="region of interest" description="Disordered" evidence="1">
    <location>
        <begin position="49"/>
        <end position="72"/>
    </location>
</feature>
<evidence type="ECO:0000256" key="1">
    <source>
        <dbReference type="SAM" id="MobiDB-lite"/>
    </source>
</evidence>
<sequence>MFGSSVPGPSADGGWWAAYGRVVDESTRRIRDVTEHEPVTWAARAERAGSRHVARTATAVSSPVDGPEAHRT</sequence>
<gene>
    <name evidence="2" type="ORF">FHX81_2045</name>
</gene>
<dbReference type="AlphaFoldDB" id="A0A543JA78"/>